<gene>
    <name evidence="1" type="ORF">EBQ25_08600</name>
</gene>
<evidence type="ECO:0000313" key="2">
    <source>
        <dbReference type="Proteomes" id="UP000267035"/>
    </source>
</evidence>
<dbReference type="AlphaFoldDB" id="A0A3M6Q6G9"/>
<organism evidence="1 2">
    <name type="scientific">Allofranklinella schreckenbergeri</name>
    <dbReference type="NCBI Taxonomy" id="1076744"/>
    <lineage>
        <taxon>Bacteria</taxon>
        <taxon>Pseudomonadati</taxon>
        <taxon>Pseudomonadota</taxon>
        <taxon>Betaproteobacteria</taxon>
        <taxon>Burkholderiales</taxon>
        <taxon>Comamonadaceae</taxon>
        <taxon>Allofranklinella</taxon>
    </lineage>
</organism>
<dbReference type="Pfam" id="PF13489">
    <property type="entry name" value="Methyltransf_23"/>
    <property type="match status" value="1"/>
</dbReference>
<dbReference type="SUPFAM" id="SSF53335">
    <property type="entry name" value="S-adenosyl-L-methionine-dependent methyltransferases"/>
    <property type="match status" value="1"/>
</dbReference>
<dbReference type="PANTHER" id="PTHR43712">
    <property type="entry name" value="PUTATIVE (AFU_ORTHOLOGUE AFUA_4G14580)-RELATED"/>
    <property type="match status" value="1"/>
</dbReference>
<proteinExistence type="predicted"/>
<reference evidence="1 2" key="1">
    <citation type="submission" date="2018-10" db="EMBL/GenBank/DDBJ databases">
        <title>Comamonadaceae CDC group NO-1 genome sequencing and assembly.</title>
        <authorList>
            <person name="Bernier A.-M."/>
            <person name="Bernard K."/>
        </authorList>
    </citation>
    <scope>NUCLEOTIDE SEQUENCE [LARGE SCALE GENOMIC DNA]</scope>
    <source>
        <strain evidence="1 2">NML161473</strain>
    </source>
</reference>
<sequence>MPLHAPLHAPLHTPLPSLWAMAAAPMQAHALEQALELGLLPLLRRPLPADAVAQRLALAPKATALWLELLWSMGWLARHERAAQPGAPLYVASPQAQRWLTEGSGENIAQAWLFRMRFLRQFAAQWPALLRHGGNAPAAAPAPLTTWGEAARQHIAQEQQAITAPAALALLDTLHALPERGHFLDLGGGPGWVAIALAQRLPGWQGTVCDQAEAAAVAEDNIQAAGLSARLRAQACDLNEDFPALAGEEGYGLIWCSALLHFLREPLALLRQARAALRPGGLLLLAHAEQTRHAELAAQTLPFYGPLALRGQYLPQEGEIPRLMAQAGLTDIQTLGLAALPMAPVCVHAGRAPLN</sequence>
<protein>
    <submittedName>
        <fullName evidence="1">Class I SAM-dependent methyltransferase</fullName>
    </submittedName>
</protein>
<dbReference type="GO" id="GO:0008168">
    <property type="term" value="F:methyltransferase activity"/>
    <property type="evidence" value="ECO:0007669"/>
    <property type="project" value="UniProtKB-KW"/>
</dbReference>
<comment type="caution">
    <text evidence="1">The sequence shown here is derived from an EMBL/GenBank/DDBJ whole genome shotgun (WGS) entry which is preliminary data.</text>
</comment>
<dbReference type="CDD" id="cd02440">
    <property type="entry name" value="AdoMet_MTases"/>
    <property type="match status" value="1"/>
</dbReference>
<keyword evidence="1" id="KW-0489">Methyltransferase</keyword>
<name>A0A3M6Q6G9_9BURK</name>
<dbReference type="InterPro" id="IPR029063">
    <property type="entry name" value="SAM-dependent_MTases_sf"/>
</dbReference>
<accession>A0A3M6Q6G9</accession>
<evidence type="ECO:0000313" key="1">
    <source>
        <dbReference type="EMBL" id="RMW98767.1"/>
    </source>
</evidence>
<dbReference type="RefSeq" id="WP_122254212.1">
    <property type="nucleotide sequence ID" value="NZ_RDQL01000010.1"/>
</dbReference>
<dbReference type="PANTHER" id="PTHR43712:SF2">
    <property type="entry name" value="O-METHYLTRANSFERASE CICE"/>
    <property type="match status" value="1"/>
</dbReference>
<dbReference type="GO" id="GO:0032259">
    <property type="term" value="P:methylation"/>
    <property type="evidence" value="ECO:0007669"/>
    <property type="project" value="UniProtKB-KW"/>
</dbReference>
<dbReference type="InterPro" id="IPR036388">
    <property type="entry name" value="WH-like_DNA-bd_sf"/>
</dbReference>
<keyword evidence="1" id="KW-0808">Transferase</keyword>
<dbReference type="Gene3D" id="3.40.50.150">
    <property type="entry name" value="Vaccinia Virus protein VP39"/>
    <property type="match status" value="1"/>
</dbReference>
<dbReference type="Gene3D" id="1.10.10.10">
    <property type="entry name" value="Winged helix-like DNA-binding domain superfamily/Winged helix DNA-binding domain"/>
    <property type="match status" value="1"/>
</dbReference>
<dbReference type="EMBL" id="RDQL01000010">
    <property type="protein sequence ID" value="RMW98767.1"/>
    <property type="molecule type" value="Genomic_DNA"/>
</dbReference>
<dbReference type="GO" id="GO:0046983">
    <property type="term" value="F:protein dimerization activity"/>
    <property type="evidence" value="ECO:0007669"/>
    <property type="project" value="InterPro"/>
</dbReference>
<keyword evidence="2" id="KW-1185">Reference proteome</keyword>
<dbReference type="Proteomes" id="UP000267035">
    <property type="component" value="Unassembled WGS sequence"/>
</dbReference>